<feature type="domain" description="EGF-like" evidence="16">
    <location>
        <begin position="1510"/>
        <end position="1551"/>
    </location>
</feature>
<evidence type="ECO:0000256" key="7">
    <source>
        <dbReference type="ARBA" id="ARBA00023157"/>
    </source>
</evidence>
<evidence type="ECO:0000256" key="9">
    <source>
        <dbReference type="ARBA" id="ARBA00023180"/>
    </source>
</evidence>
<dbReference type="GO" id="GO:0007155">
    <property type="term" value="P:cell adhesion"/>
    <property type="evidence" value="ECO:0007669"/>
    <property type="project" value="InterPro"/>
</dbReference>
<dbReference type="Gene3D" id="2.170.300.10">
    <property type="entry name" value="Tie2 ligand-binding domain superfamily"/>
    <property type="match status" value="2"/>
</dbReference>
<dbReference type="InterPro" id="IPR024731">
    <property type="entry name" value="NELL2-like_EGF"/>
</dbReference>
<evidence type="ECO:0000256" key="8">
    <source>
        <dbReference type="ARBA" id="ARBA00023170"/>
    </source>
</evidence>
<feature type="domain" description="Link" evidence="18">
    <location>
        <begin position="2191"/>
        <end position="2284"/>
    </location>
</feature>
<dbReference type="PROSITE" id="PS50026">
    <property type="entry name" value="EGF_3"/>
    <property type="match status" value="19"/>
</dbReference>
<gene>
    <name evidence="19" type="primary">STAB2</name>
</gene>
<feature type="disulfide bond" evidence="12">
    <location>
        <begin position="2213"/>
        <end position="2282"/>
    </location>
</feature>
<evidence type="ECO:0000256" key="14">
    <source>
        <dbReference type="SAM" id="Phobius"/>
    </source>
</evidence>
<keyword evidence="9" id="KW-0325">Glycoprotein</keyword>
<dbReference type="InterPro" id="IPR002049">
    <property type="entry name" value="LE_dom"/>
</dbReference>
<comment type="caution">
    <text evidence="11">Lacks conserved residue(s) required for the propagation of feature annotation.</text>
</comment>
<comment type="subcellular location">
    <subcellularLocation>
        <location evidence="1">Membrane</location>
        <topology evidence="1">Single-pass type I membrane protein</topology>
    </subcellularLocation>
</comment>
<dbReference type="GO" id="GO:0050830">
    <property type="term" value="P:defense response to Gram-positive bacterium"/>
    <property type="evidence" value="ECO:0007669"/>
    <property type="project" value="Ensembl"/>
</dbReference>
<evidence type="ECO:0000259" key="16">
    <source>
        <dbReference type="PROSITE" id="PS50026"/>
    </source>
</evidence>
<dbReference type="GO" id="GO:0030169">
    <property type="term" value="F:low-density lipoprotein particle binding"/>
    <property type="evidence" value="ECO:0007669"/>
    <property type="project" value="Ensembl"/>
</dbReference>
<dbReference type="PANTHER" id="PTHR24038:SF0">
    <property type="entry name" value="STABILIN-2"/>
    <property type="match status" value="1"/>
</dbReference>
<proteinExistence type="predicted"/>
<feature type="disulfide bond" evidence="11">
    <location>
        <begin position="139"/>
        <end position="148"/>
    </location>
</feature>
<evidence type="ECO:0000256" key="15">
    <source>
        <dbReference type="SAM" id="SignalP"/>
    </source>
</evidence>
<feature type="domain" description="EGF-like" evidence="16">
    <location>
        <begin position="2075"/>
        <end position="2113"/>
    </location>
</feature>
<feature type="domain" description="EGF-like" evidence="16">
    <location>
        <begin position="1951"/>
        <end position="1991"/>
    </location>
</feature>
<dbReference type="PANTHER" id="PTHR24038">
    <property type="entry name" value="STABILIN"/>
    <property type="match status" value="1"/>
</dbReference>
<dbReference type="Pfam" id="PF00193">
    <property type="entry name" value="Xlink"/>
    <property type="match status" value="1"/>
</dbReference>
<evidence type="ECO:0000256" key="2">
    <source>
        <dbReference type="ARBA" id="ARBA00022536"/>
    </source>
</evidence>
<reference evidence="19" key="3">
    <citation type="submission" date="2025-09" db="UniProtKB">
        <authorList>
            <consortium name="Ensembl"/>
        </authorList>
    </citation>
    <scope>IDENTIFICATION</scope>
</reference>
<reference evidence="19" key="2">
    <citation type="submission" date="2025-08" db="UniProtKB">
        <authorList>
            <consortium name="Ensembl"/>
        </authorList>
    </citation>
    <scope>IDENTIFICATION</scope>
</reference>
<evidence type="ECO:0000256" key="13">
    <source>
        <dbReference type="SAM" id="MobiDB-lite"/>
    </source>
</evidence>
<dbReference type="SMART" id="SM00554">
    <property type="entry name" value="FAS1"/>
    <property type="match status" value="7"/>
</dbReference>
<feature type="domain" description="EGF-like" evidence="16">
    <location>
        <begin position="109"/>
        <end position="149"/>
    </location>
</feature>
<feature type="signal peptide" evidence="15">
    <location>
        <begin position="1"/>
        <end position="22"/>
    </location>
</feature>
<evidence type="ECO:0000256" key="11">
    <source>
        <dbReference type="PROSITE-ProRule" id="PRU00076"/>
    </source>
</evidence>
<dbReference type="InterPro" id="IPR036378">
    <property type="entry name" value="FAS1_dom_sf"/>
</dbReference>
<feature type="domain" description="EGF-like" evidence="16">
    <location>
        <begin position="1429"/>
        <end position="1467"/>
    </location>
</feature>
<dbReference type="GO" id="GO:0030214">
    <property type="term" value="P:hyaluronan catabolic process"/>
    <property type="evidence" value="ECO:0007669"/>
    <property type="project" value="Ensembl"/>
</dbReference>
<feature type="disulfide bond" evidence="11">
    <location>
        <begin position="1396"/>
        <end position="1413"/>
    </location>
</feature>
<dbReference type="InterPro" id="IPR056806">
    <property type="entry name" value="EGF_STAB1-2"/>
</dbReference>
<keyword evidence="6 14" id="KW-0472">Membrane</keyword>
<evidence type="ECO:0000256" key="1">
    <source>
        <dbReference type="ARBA" id="ARBA00004479"/>
    </source>
</evidence>
<feature type="disulfide bond" evidence="11">
    <location>
        <begin position="1415"/>
        <end position="1424"/>
    </location>
</feature>
<evidence type="ECO:0000256" key="5">
    <source>
        <dbReference type="ARBA" id="ARBA00022989"/>
    </source>
</evidence>
<dbReference type="HOGENOM" id="CLU_001035_0_0_1"/>
<dbReference type="FunFam" id="2.30.180.10:FF:000017">
    <property type="entry name" value="Stabilin 2"/>
    <property type="match status" value="1"/>
</dbReference>
<dbReference type="GeneTree" id="ENSGT00940000156566"/>
<dbReference type="PROSITE" id="PS00022">
    <property type="entry name" value="EGF_1"/>
    <property type="match status" value="7"/>
</dbReference>
<feature type="disulfide bond" evidence="11">
    <location>
        <begin position="165"/>
        <end position="182"/>
    </location>
</feature>
<feature type="domain" description="FAS1" evidence="17">
    <location>
        <begin position="1135"/>
        <end position="1263"/>
    </location>
</feature>
<sequence length="2574" mass="280305">MEKNPFILYFLAFLVAMKLCLTSKVPDQMKKQCDQKLLIRMKTECVPCSLNLETQCPAGYTKITNGTGIPDCRYYLEIKTHTLSFPGCRHACIKEFEQPECCQGHWGPDCMACPGGAASPCNGRGRCSEGIKGDGTCICQKGFGGTACEKCAEENLFGPQCTSVCNCVHGVCNSGITGDGRCTCLSGYQGLSCDQPIAECEALRCPANSRCTISDEDGRRLQCTCLPNYHGDGTHCEPINPCSKKVCDPNANCIYLGPNHHKCACQEGYKGDGHVCLPIDPCQAIYGNCLAQSTVCIYDGPGKSHCECKEHYTNFVPGKGCSMIDLCETNNTCHKKAKCSMVAPGQITCTCQRGFVGNGFVCYGSIMERLQDLNTEVGGRWQGKLTSALSLMENVYEWPLSNLGPFTVLVPTNRGLKGINIKDLLSNKLKAQYFVKLHIIAGQLDTSSLNNTNVIYTLTGKSGEISRGEKDNQLRIRIQGGKRKGKLLQGDIIASNGILHIVDKSMDNIEPTFESNKEETIMSVLQDNEKYSQFTSLIEKTGLGMDLQQENRPYTVFIPSNGALNNMKAEAMDYLLSAEGSWKLLELVRYHIVSNAELEAASLISIEHIRSMAKQFLHFNRTSTGQVLVSGEEMEETDIVAKNGRIHTLAGVLIPPTIIPILPHRCDETRSQITMGICASCFSQALTPCPADSKPLPFLKKRCIIEGPTFPKTGCARYCNVITKEPKCCRGFFGPNCSPCPGGFSKPCSGNGQCMDGLDGNGTCICAEAFQGSRCQFCSDPGKYGPQCDKKCLCVYGKCDNRIDSDGTCLPGSCRSGYTGKLCDKPVVPCEPSLRLCHAHADCQLSNGAVSCVCKPGYEGDGMTCSKVDPCASLYPGGCNINAECIQTGPGEYLCACQAGWTGDGQDCSAINNCLLPSVAGCHENATCIYVGPGQNDCKCKDGFRGNGIECTPINSCLEQNGKCHHLATCQFEPSHGWECVCPKGYEGDGRTCYGNAADELSTLSEAAAFNQWVNEAEINSVLSTTSNLTILVPSPQAIENMDEDEKAFWMSKSNIPTLLKYHVLTGAYSFADFQNLSSSDMLPTSLQSNFLHLSKENGNLTVEGAHIVAGDIASTNGIIHVIDKVLTPLRSTVMPRLLARLEQMPDYSIFRGYIIQYGLANEIEAANTYTVFAPNNDAIENYLSEKNISTLVEDQIRYHVLIDEKLLKNDLHNGMHRETMLGFSYHIGFFLHNSQLFINDAPLNYANVATDKGIIHGLGKVLEIKKNRCDINDTVITEKCRICSQPTSCPPGTKEIAGQKKYCVFSESNMRMYTIQIGCQPKCAKTIITRECCAGFFGPQCQPCPGKAGSACFGNGVCMDGINGTGTCQCGAGFVGTACESCAEGKYGRNCDQVCACVHGKCSSGIDGDGSCECDVGWRGVTCESEIKEDACNTSCHTSANCLLLSNGTAYCKCAAGFTGNGTFCTAIDACETNNGGCSDKAECRKTTPGNRVCICNAGYTGDGVVCIEINPCLENNGGCDRNAECTQTGPNQAVCNCLKGYSGDGKRCTYISLCSQNNGGCSEFAICNDTELTERTCTCRRNYIGDGFKCRGNIYQELLRDSNTSRFYFHLEALSIRDIAGPGPFTLFVPHTDVLNSNPQVRDWLAKGEMAQILRYHMVGCASLLYSNLKTIKNITSLHGDQIQITYSQNSVYLNNKAEIIFSDVVGTNGVIHIINQILVPSHIQDFPPGPKKESLKMVAAKHGYILFSNLLEKNNLLGLINDPIHKPVTLFWPTDTAIRGLPQEQQDFLFRKSNTDKLVQYLKFHIIRDAEVLAYQLPRSTSLKTLQGSNLTISCGDNTEIGALFLNDRQCKIVQRQLEFDGGIAYGIDCLLTDPSLGGRCDSFFAVEFMGYCASCFSGSKCPPGTKPKEGIYRCTYETYGLRRDGCRRNCSMLIHTAKCCKGYFGPDCQACPGGPETPCNNHGSCDDGYAGTGECRCDSGFNGTSCELCLPGRYGSNCKLCECKNNGQCEEGYSGTGRCFCETGWTGRLCETKLALLPVCSPSCSANAVCMENNTCQCKPLYNGDGITCIAEDLCKQNNGGCHKAAECTQLGVKVFCSCQKGYKGDGFTCLPINPCADGFNGGCHEHAICTVTGPDKRKCDCKNNYIGDGLNCSVMQLPLNRCLQDNGQCHPDADCADLHFQDTTVGVFHLRSPQGQYKMTYEKAKEACANESATIATYNQLLYAQKAKYHLCAAGWLDNERVGYPTAFSSPNCGAGYVGIVDYGRRVNLSETWDVFCYREKEVNCTCKPGYVGDGLSCSGNLLQVLMSFPTLTNFLSKIMAYSNSSRRGKAFLRYLTDLSVHATLFAPNDSGLRENQTLTGRDIEYHLSNATIMFYDDLTNGTTLLTRAGEKLLITNTRGQEYPASTTEQNEIRYVDGSAIVEWDIIASNGIIHVISEPLKAPPAPVPFHATTGTGIFFGICLVIGVMAFIGYSYLRFRRKNTGFQHFKSKDDTDVTSLDKSQPSNITNPSYESSSALSPPEPTYDLFSVSVHFDLRHVIKIMIRRNDLIKLKCLLGRGKRKKKKSGGG</sequence>
<dbReference type="CDD" id="cd00055">
    <property type="entry name" value="EGF_Lam"/>
    <property type="match status" value="1"/>
</dbReference>
<dbReference type="FunFam" id="2.10.25.10:FF:000278">
    <property type="entry name" value="Stabilin 2"/>
    <property type="match status" value="1"/>
</dbReference>
<feature type="disulfide bond" evidence="11">
    <location>
        <begin position="184"/>
        <end position="193"/>
    </location>
</feature>
<feature type="domain" description="FAS1" evidence="17">
    <location>
        <begin position="518"/>
        <end position="653"/>
    </location>
</feature>
<dbReference type="FunFam" id="2.30.180.10:FF:000021">
    <property type="entry name" value="Stabilin 2"/>
    <property type="match status" value="1"/>
</dbReference>
<feature type="domain" description="EGF-like" evidence="16">
    <location>
        <begin position="867"/>
        <end position="909"/>
    </location>
</feature>
<feature type="domain" description="FAS1" evidence="17">
    <location>
        <begin position="1734"/>
        <end position="1875"/>
    </location>
</feature>
<feature type="domain" description="EGF-like" evidence="16">
    <location>
        <begin position="1388"/>
        <end position="1425"/>
    </location>
</feature>
<dbReference type="GO" id="GO:0005886">
    <property type="term" value="C:plasma membrane"/>
    <property type="evidence" value="ECO:0007669"/>
    <property type="project" value="Ensembl"/>
</dbReference>
<dbReference type="GO" id="GO:0005509">
    <property type="term" value="F:calcium ion binding"/>
    <property type="evidence" value="ECO:0007669"/>
    <property type="project" value="InterPro"/>
</dbReference>
<dbReference type="SMART" id="SM00179">
    <property type="entry name" value="EGF_CA"/>
    <property type="match status" value="4"/>
</dbReference>
<feature type="compositionally biased region" description="Polar residues" evidence="13">
    <location>
        <begin position="2501"/>
        <end position="2523"/>
    </location>
</feature>
<feature type="domain" description="EGF-like" evidence="16">
    <location>
        <begin position="323"/>
        <end position="361"/>
    </location>
</feature>
<dbReference type="GO" id="GO:0005829">
    <property type="term" value="C:cytosol"/>
    <property type="evidence" value="ECO:0007669"/>
    <property type="project" value="Ensembl"/>
</dbReference>
<feature type="domain" description="EGF-like" evidence="16">
    <location>
        <begin position="1468"/>
        <end position="1509"/>
    </location>
</feature>
<feature type="domain" description="EGF-like" evidence="16">
    <location>
        <begin position="953"/>
        <end position="994"/>
    </location>
</feature>
<dbReference type="InterPro" id="IPR016187">
    <property type="entry name" value="CTDL_fold"/>
</dbReference>
<keyword evidence="2 11" id="KW-0245">EGF-like domain</keyword>
<feature type="domain" description="FAS1" evidence="17">
    <location>
        <begin position="363"/>
        <end position="506"/>
    </location>
</feature>
<keyword evidence="5 14" id="KW-1133">Transmembrane helix</keyword>
<dbReference type="FunFam" id="2.30.180.10:FF:000018">
    <property type="entry name" value="Stabilin 2"/>
    <property type="match status" value="1"/>
</dbReference>
<dbReference type="PROSITE" id="PS01241">
    <property type="entry name" value="LINK_1"/>
    <property type="match status" value="1"/>
</dbReference>
<feature type="domain" description="EGF-like" evidence="16">
    <location>
        <begin position="736"/>
        <end position="776"/>
    </location>
</feature>
<feature type="disulfide bond" evidence="11">
    <location>
        <begin position="2025"/>
        <end position="2034"/>
    </location>
</feature>
<dbReference type="GO" id="GO:0006898">
    <property type="term" value="P:receptor-mediated endocytosis"/>
    <property type="evidence" value="ECO:0007669"/>
    <property type="project" value="Ensembl"/>
</dbReference>
<dbReference type="InterPro" id="IPR016186">
    <property type="entry name" value="C-type_lectin-like/link_sf"/>
</dbReference>
<feature type="domain" description="FAS1" evidence="17">
    <location>
        <begin position="1593"/>
        <end position="1721"/>
    </location>
</feature>
<keyword evidence="15" id="KW-0732">Signal</keyword>
<feature type="domain" description="EGF-like" evidence="16">
    <location>
        <begin position="196"/>
        <end position="237"/>
    </location>
</feature>
<dbReference type="FunFam" id="2.30.180.10:FF:000020">
    <property type="entry name" value="Stabilin 2"/>
    <property type="match status" value="1"/>
</dbReference>
<feature type="domain" description="EGF-like" evidence="16">
    <location>
        <begin position="238"/>
        <end position="277"/>
    </location>
</feature>
<dbReference type="InterPro" id="IPR000782">
    <property type="entry name" value="FAS1_domain"/>
</dbReference>
<dbReference type="SUPFAM" id="SSF82153">
    <property type="entry name" value="FAS1 domain"/>
    <property type="match status" value="7"/>
</dbReference>
<feature type="disulfide bond" evidence="11">
    <location>
        <begin position="766"/>
        <end position="775"/>
    </location>
</feature>
<dbReference type="Gene3D" id="3.10.100.10">
    <property type="entry name" value="Mannose-Binding Protein A, subunit A"/>
    <property type="match status" value="1"/>
</dbReference>
<evidence type="ECO:0000256" key="12">
    <source>
        <dbReference type="PROSITE-ProRule" id="PRU00323"/>
    </source>
</evidence>
<dbReference type="STRING" id="8840.ENSAPLP00000011783"/>
<dbReference type="FunFam" id="2.10.25.10:FF:000040">
    <property type="entry name" value="Stabilin 2"/>
    <property type="match status" value="5"/>
</dbReference>
<feature type="region of interest" description="Disordered" evidence="13">
    <location>
        <begin position="2497"/>
        <end position="2525"/>
    </location>
</feature>
<feature type="transmembrane region" description="Helical" evidence="14">
    <location>
        <begin position="2461"/>
        <end position="2481"/>
    </location>
</feature>
<dbReference type="SMART" id="SM00445">
    <property type="entry name" value="LINK"/>
    <property type="match status" value="1"/>
</dbReference>
<evidence type="ECO:0000256" key="10">
    <source>
        <dbReference type="ARBA" id="ARBA00023292"/>
    </source>
</evidence>
<keyword evidence="8" id="KW-0675">Receptor</keyword>
<accession>U3IX07</accession>
<feature type="disulfide bond" evidence="11">
    <location>
        <begin position="1371"/>
        <end position="1380"/>
    </location>
</feature>
<dbReference type="InterPro" id="IPR001881">
    <property type="entry name" value="EGF-like_Ca-bd_dom"/>
</dbReference>
<protein>
    <submittedName>
        <fullName evidence="19">Stabilin 2</fullName>
    </submittedName>
</protein>
<dbReference type="GO" id="GO:0005540">
    <property type="term" value="F:hyaluronic acid binding"/>
    <property type="evidence" value="ECO:0007669"/>
    <property type="project" value="InterPro"/>
</dbReference>
<keyword evidence="20" id="KW-1185">Reference proteome</keyword>
<dbReference type="InterPro" id="IPR000538">
    <property type="entry name" value="Link_dom"/>
</dbReference>
<organism evidence="19 20">
    <name type="scientific">Anas platyrhynchos platyrhynchos</name>
    <name type="common">Northern mallard</name>
    <dbReference type="NCBI Taxonomy" id="8840"/>
    <lineage>
        <taxon>Eukaryota</taxon>
        <taxon>Metazoa</taxon>
        <taxon>Chordata</taxon>
        <taxon>Craniata</taxon>
        <taxon>Vertebrata</taxon>
        <taxon>Euteleostomi</taxon>
        <taxon>Archelosauria</taxon>
        <taxon>Archosauria</taxon>
        <taxon>Dinosauria</taxon>
        <taxon>Saurischia</taxon>
        <taxon>Theropoda</taxon>
        <taxon>Coelurosauria</taxon>
        <taxon>Aves</taxon>
        <taxon>Neognathae</taxon>
        <taxon>Galloanserae</taxon>
        <taxon>Anseriformes</taxon>
        <taxon>Anatidae</taxon>
        <taxon>Anatinae</taxon>
        <taxon>Anas</taxon>
    </lineage>
</organism>
<feature type="domain" description="EGF-like" evidence="16">
    <location>
        <begin position="910"/>
        <end position="952"/>
    </location>
</feature>
<feature type="domain" description="EGF-like" evidence="16">
    <location>
        <begin position="2116"/>
        <end position="2158"/>
    </location>
</feature>
<name>U3IX07_ANAPP</name>
<dbReference type="Gene3D" id="2.30.180.10">
    <property type="entry name" value="FAS1 domain"/>
    <property type="match status" value="7"/>
</dbReference>
<dbReference type="PROSITE" id="PS50963">
    <property type="entry name" value="LINK_2"/>
    <property type="match status" value="1"/>
</dbReference>
<dbReference type="Pfam" id="PF12947">
    <property type="entry name" value="EGF_3"/>
    <property type="match status" value="11"/>
</dbReference>
<feature type="domain" description="EGF-like" evidence="16">
    <location>
        <begin position="1998"/>
        <end position="2035"/>
    </location>
</feature>
<dbReference type="FunFam" id="2.30.180.10:FF:000005">
    <property type="entry name" value="Stabilin 2"/>
    <property type="match status" value="2"/>
</dbReference>
<dbReference type="GO" id="GO:0005041">
    <property type="term" value="F:low-density lipoprotein particle receptor activity"/>
    <property type="evidence" value="ECO:0007669"/>
    <property type="project" value="Ensembl"/>
</dbReference>
<keyword evidence="7 11" id="KW-1015">Disulfide bond</keyword>
<keyword evidence="10" id="KW-0424">Laminin EGF-like domain</keyword>
<dbReference type="FunFam" id="3.10.100.10:FF:000001">
    <property type="entry name" value="Hyaluronan proteoglycan link protein 1"/>
    <property type="match status" value="1"/>
</dbReference>
<feature type="chain" id="PRO_5019821114" evidence="15">
    <location>
        <begin position="23"/>
        <end position="2574"/>
    </location>
</feature>
<dbReference type="Ensembl" id="ENSAPLT00000012514.2">
    <property type="protein sequence ID" value="ENSAPLP00000011783.2"/>
    <property type="gene ID" value="ENSAPLG00000011843.2"/>
</dbReference>
<dbReference type="Pfam" id="PF24887">
    <property type="entry name" value="EGF_STAB1-2"/>
    <property type="match status" value="2"/>
</dbReference>
<feature type="disulfide bond" evidence="11">
    <location>
        <begin position="1981"/>
        <end position="1990"/>
    </location>
</feature>
<feature type="disulfide bond" evidence="12">
    <location>
        <begin position="2237"/>
        <end position="2258"/>
    </location>
</feature>
<evidence type="ECO:0000256" key="4">
    <source>
        <dbReference type="ARBA" id="ARBA00022737"/>
    </source>
</evidence>
<evidence type="ECO:0000313" key="19">
    <source>
        <dbReference type="Ensembl" id="ENSAPLP00000011783.2"/>
    </source>
</evidence>
<dbReference type="PROSITE" id="PS01248">
    <property type="entry name" value="EGF_LAM_1"/>
    <property type="match status" value="1"/>
</dbReference>
<feature type="domain" description="EGF-like" evidence="16">
    <location>
        <begin position="1343"/>
        <end position="1381"/>
    </location>
</feature>
<dbReference type="SUPFAM" id="SSF56436">
    <property type="entry name" value="C-type lectin-like"/>
    <property type="match status" value="1"/>
</dbReference>
<dbReference type="GO" id="GO:0005044">
    <property type="term" value="F:scavenger receptor activity"/>
    <property type="evidence" value="ECO:0007669"/>
    <property type="project" value="Ensembl"/>
</dbReference>
<feature type="disulfide bond" evidence="11">
    <location>
        <begin position="1433"/>
        <end position="1443"/>
    </location>
</feature>
<dbReference type="Pfam" id="PF02469">
    <property type="entry name" value="Fasciclin"/>
    <property type="match status" value="7"/>
</dbReference>
<feature type="domain" description="FAS1" evidence="17">
    <location>
        <begin position="2304"/>
        <end position="2445"/>
    </location>
</feature>
<dbReference type="Proteomes" id="UP000016666">
    <property type="component" value="Chromosome 1"/>
</dbReference>
<dbReference type="PROSITE" id="PS01186">
    <property type="entry name" value="EGF_2"/>
    <property type="match status" value="11"/>
</dbReference>
<evidence type="ECO:0000256" key="6">
    <source>
        <dbReference type="ARBA" id="ARBA00023136"/>
    </source>
</evidence>
<keyword evidence="4" id="KW-0677">Repeat</keyword>
<dbReference type="Gene3D" id="2.10.25.10">
    <property type="entry name" value="Laminin"/>
    <property type="match status" value="14"/>
</dbReference>
<dbReference type="SMART" id="SM00181">
    <property type="entry name" value="EGF"/>
    <property type="match status" value="23"/>
</dbReference>
<feature type="domain" description="EGF-like" evidence="16">
    <location>
        <begin position="157"/>
        <end position="194"/>
    </location>
</feature>
<evidence type="ECO:0000313" key="20">
    <source>
        <dbReference type="Proteomes" id="UP000016666"/>
    </source>
</evidence>
<feature type="domain" description="FAS1" evidence="17">
    <location>
        <begin position="994"/>
        <end position="1127"/>
    </location>
</feature>
<feature type="domain" description="EGF-like" evidence="16">
    <location>
        <begin position="826"/>
        <end position="866"/>
    </location>
</feature>
<dbReference type="InterPro" id="IPR000742">
    <property type="entry name" value="EGF"/>
</dbReference>
<evidence type="ECO:0000256" key="3">
    <source>
        <dbReference type="ARBA" id="ARBA00022692"/>
    </source>
</evidence>
<evidence type="ECO:0000259" key="17">
    <source>
        <dbReference type="PROSITE" id="PS50213"/>
    </source>
</evidence>
<evidence type="ECO:0000259" key="18">
    <source>
        <dbReference type="PROSITE" id="PS50963"/>
    </source>
</evidence>
<keyword evidence="3 14" id="KW-0812">Transmembrane</keyword>
<reference evidence="19 20" key="1">
    <citation type="submission" date="2017-10" db="EMBL/GenBank/DDBJ databases">
        <title>A new Pekin duck reference genome.</title>
        <authorList>
            <person name="Hou Z.-C."/>
            <person name="Zhou Z.-K."/>
            <person name="Zhu F."/>
            <person name="Hou S.-S."/>
        </authorList>
    </citation>
    <scope>NUCLEOTIDE SEQUENCE [LARGE SCALE GENOMIC DNA]</scope>
</reference>
<dbReference type="SMART" id="SM00180">
    <property type="entry name" value="EGF_Lam"/>
    <property type="match status" value="3"/>
</dbReference>
<dbReference type="SUPFAM" id="SSF57196">
    <property type="entry name" value="EGF/Laminin"/>
    <property type="match status" value="3"/>
</dbReference>
<dbReference type="PROSITE" id="PS50213">
    <property type="entry name" value="FAS1"/>
    <property type="match status" value="7"/>
</dbReference>